<comment type="caution">
    <text evidence="3">The sequence shown here is derived from an EMBL/GenBank/DDBJ whole genome shotgun (WGS) entry which is preliminary data.</text>
</comment>
<reference evidence="3" key="1">
    <citation type="journal article" date="2019" name="Sci. Rep.">
        <title>Draft genome of Tanacetum cinerariifolium, the natural source of mosquito coil.</title>
        <authorList>
            <person name="Yamashiro T."/>
            <person name="Shiraishi A."/>
            <person name="Satake H."/>
            <person name="Nakayama K."/>
        </authorList>
    </citation>
    <scope>NUCLEOTIDE SEQUENCE</scope>
</reference>
<dbReference type="AlphaFoldDB" id="A0A699WJU3"/>
<feature type="coiled-coil region" evidence="1">
    <location>
        <begin position="87"/>
        <end position="114"/>
    </location>
</feature>
<evidence type="ECO:0000256" key="2">
    <source>
        <dbReference type="SAM" id="MobiDB-lite"/>
    </source>
</evidence>
<name>A0A699WJU3_TANCI</name>
<feature type="non-terminal residue" evidence="3">
    <location>
        <position position="114"/>
    </location>
</feature>
<protein>
    <submittedName>
        <fullName evidence="3">Uncharacterized protein</fullName>
    </submittedName>
</protein>
<evidence type="ECO:0000256" key="1">
    <source>
        <dbReference type="SAM" id="Coils"/>
    </source>
</evidence>
<accession>A0A699WJU3</accession>
<gene>
    <name evidence="3" type="ORF">Tci_917955</name>
</gene>
<proteinExistence type="predicted"/>
<dbReference type="EMBL" id="BKCJ011662293">
    <property type="protein sequence ID" value="GFD45986.1"/>
    <property type="molecule type" value="Genomic_DNA"/>
</dbReference>
<feature type="compositionally biased region" description="Pro residues" evidence="2">
    <location>
        <begin position="36"/>
        <end position="45"/>
    </location>
</feature>
<evidence type="ECO:0000313" key="3">
    <source>
        <dbReference type="EMBL" id="GFD45986.1"/>
    </source>
</evidence>
<sequence length="114" mass="12431">MLMVRDVDAEEEVQVHAQDDVVQEHVIEEIATEVVPPTPTSPSPSSPIIQSTPPHQSPSPPQTQAAEGSSHLVQRVLDKCSALVLRVEGLENANAAQQLEIIKLKARVKKLEML</sequence>
<organism evidence="3">
    <name type="scientific">Tanacetum cinerariifolium</name>
    <name type="common">Dalmatian daisy</name>
    <name type="synonym">Chrysanthemum cinerariifolium</name>
    <dbReference type="NCBI Taxonomy" id="118510"/>
    <lineage>
        <taxon>Eukaryota</taxon>
        <taxon>Viridiplantae</taxon>
        <taxon>Streptophyta</taxon>
        <taxon>Embryophyta</taxon>
        <taxon>Tracheophyta</taxon>
        <taxon>Spermatophyta</taxon>
        <taxon>Magnoliopsida</taxon>
        <taxon>eudicotyledons</taxon>
        <taxon>Gunneridae</taxon>
        <taxon>Pentapetalae</taxon>
        <taxon>asterids</taxon>
        <taxon>campanulids</taxon>
        <taxon>Asterales</taxon>
        <taxon>Asteraceae</taxon>
        <taxon>Asteroideae</taxon>
        <taxon>Anthemideae</taxon>
        <taxon>Anthemidinae</taxon>
        <taxon>Tanacetum</taxon>
    </lineage>
</organism>
<feature type="region of interest" description="Disordered" evidence="2">
    <location>
        <begin position="32"/>
        <end position="71"/>
    </location>
</feature>
<keyword evidence="1" id="KW-0175">Coiled coil</keyword>